<dbReference type="Proteomes" id="UP000324176">
    <property type="component" value="Unassembled WGS sequence"/>
</dbReference>
<dbReference type="KEGG" id="nco:AAW31_04845"/>
<name>A0A0F7KCE9_9PROT</name>
<dbReference type="AlphaFoldDB" id="A0A0F7KCE9"/>
<dbReference type="Proteomes" id="UP000034156">
    <property type="component" value="Chromosome"/>
</dbReference>
<dbReference type="OrthoDB" id="275124at2"/>
<dbReference type="RefSeq" id="WP_046849370.1">
    <property type="nucleotide sequence ID" value="NZ_CP011451.1"/>
</dbReference>
<evidence type="ECO:0000313" key="4">
    <source>
        <dbReference type="Proteomes" id="UP000034156"/>
    </source>
</evidence>
<sequence length="428" mass="49243">MTEVHYEWALGHSYPLIQQHSVVKHEILRSYLIAYIQTLASNPNREEFRLTLVDGFAGGGVYRHAKSGQELVGSPFIMLDAAREVEFLINKDRYKHIVLNFDYFFIEKDKGAKLHLEKELKNRGYGSQINNNIFLHHSSFEEQADSIIDYVRKRSPRAARVIFLLDQYGYSQVPASMIHKILHLLPGSEIILTFAVDSMLNYVTDQKGLTQGLLNKIGVPDVLRGRTIEDIKNTESDWRLFIQSCLYKELVDKCDARFYTLFFIRSDKGHGDYWLIHFSQRARARDVMTRIHWAKNTDFIHYGGAGMKMFTALGYIPKNDESYTGQMGFCFDEDARNKSVSTLMEQIPHLIYPDPDGMSFGEMFATTCNMSPASADIYRNAVGKLIELKELEVIGQDGGRRRSANRIHDTDLIIAPRQRQLYFGIEEL</sequence>
<evidence type="ECO:0000313" key="3">
    <source>
        <dbReference type="EMBL" id="TYP84713.1"/>
    </source>
</evidence>
<dbReference type="NCBIfam" id="TIGR04474">
    <property type="entry name" value="tcm_partner"/>
    <property type="match status" value="1"/>
</dbReference>
<feature type="domain" description="GMT-like wHTH" evidence="1">
    <location>
        <begin position="314"/>
        <end position="398"/>
    </location>
</feature>
<proteinExistence type="predicted"/>
<dbReference type="InterPro" id="IPR054339">
    <property type="entry name" value="GMT_wHTH"/>
</dbReference>
<reference evidence="2 4" key="2">
    <citation type="journal article" date="2016" name="Genome Announc.">
        <title>Genome Sequence of Nitrosomonas communis Strain Nm2, a Mesophilic Ammonia-Oxidizing Bacterium Isolated from Mediterranean Soil.</title>
        <authorList>
            <person name="Kozlowski J.A."/>
            <person name="Kits K.D."/>
            <person name="Stein L.Y."/>
        </authorList>
    </citation>
    <scope>NUCLEOTIDE SEQUENCE [LARGE SCALE GENOMIC DNA]</scope>
    <source>
        <strain evidence="2 4">Nm2</strain>
    </source>
</reference>
<dbReference type="EMBL" id="VNHT01000038">
    <property type="protein sequence ID" value="TYP84713.1"/>
    <property type="molecule type" value="Genomic_DNA"/>
</dbReference>
<accession>A0A0F7KCE9</accession>
<evidence type="ECO:0000313" key="5">
    <source>
        <dbReference type="Proteomes" id="UP000324176"/>
    </source>
</evidence>
<evidence type="ECO:0000259" key="1">
    <source>
        <dbReference type="Pfam" id="PF22560"/>
    </source>
</evidence>
<evidence type="ECO:0000313" key="2">
    <source>
        <dbReference type="EMBL" id="AKH37281.1"/>
    </source>
</evidence>
<reference evidence="4" key="1">
    <citation type="submission" date="2015-05" db="EMBL/GenBank/DDBJ databases">
        <title>Draft genome of Nitrosomonas communis strain Nm2.</title>
        <authorList>
            <person name="Kozlowski J.A."/>
            <person name="Kits K.D."/>
            <person name="Stein L.Y."/>
        </authorList>
    </citation>
    <scope>NUCLEOTIDE SEQUENCE [LARGE SCALE GENOMIC DNA]</scope>
    <source>
        <strain evidence="4">Nm2</strain>
    </source>
</reference>
<organism evidence="2 4">
    <name type="scientific">Nitrosomonas communis</name>
    <dbReference type="NCBI Taxonomy" id="44574"/>
    <lineage>
        <taxon>Bacteria</taxon>
        <taxon>Pseudomonadati</taxon>
        <taxon>Pseudomonadota</taxon>
        <taxon>Betaproteobacteria</taxon>
        <taxon>Nitrosomonadales</taxon>
        <taxon>Nitrosomonadaceae</taxon>
        <taxon>Nitrosomonas</taxon>
    </lineage>
</organism>
<keyword evidence="4" id="KW-1185">Reference proteome</keyword>
<dbReference type="EMBL" id="CP011451">
    <property type="protein sequence ID" value="AKH37281.1"/>
    <property type="molecule type" value="Genomic_DNA"/>
</dbReference>
<gene>
    <name evidence="2" type="ORF">AAW31_04845</name>
    <name evidence="3" type="ORF">BCL69_103823</name>
</gene>
<protein>
    <submittedName>
        <fullName evidence="3">Three-Cys-motif partner protein</fullName>
    </submittedName>
</protein>
<dbReference type="InterPro" id="IPR031009">
    <property type="entry name" value="Tcm_partner"/>
</dbReference>
<dbReference type="PATRIC" id="fig|44574.3.peg.1174"/>
<dbReference type="Pfam" id="PF22560">
    <property type="entry name" value="GMT-wHTH"/>
    <property type="match status" value="1"/>
</dbReference>
<reference evidence="3 5" key="3">
    <citation type="submission" date="2019-07" db="EMBL/GenBank/DDBJ databases">
        <title>Active sludge and wastewater microbial communities from Klosterneuburg, Austria.</title>
        <authorList>
            <person name="Wagner M."/>
        </authorList>
    </citation>
    <scope>NUCLEOTIDE SEQUENCE [LARGE SCALE GENOMIC DNA]</scope>
    <source>
        <strain evidence="3 5">Nm2</strain>
    </source>
</reference>